<evidence type="ECO:0000259" key="1">
    <source>
        <dbReference type="Pfam" id="PF08533"/>
    </source>
</evidence>
<evidence type="ECO:0000313" key="3">
    <source>
        <dbReference type="Proteomes" id="UP001519887"/>
    </source>
</evidence>
<name>A0ABS7C412_9BACL</name>
<feature type="non-terminal residue" evidence="2">
    <location>
        <position position="1"/>
    </location>
</feature>
<evidence type="ECO:0000313" key="2">
    <source>
        <dbReference type="EMBL" id="MBW7455637.1"/>
    </source>
</evidence>
<protein>
    <submittedName>
        <fullName evidence="2">Beta-galactosidase C-terminal domain</fullName>
    </submittedName>
</protein>
<dbReference type="EMBL" id="JAHZIK010000401">
    <property type="protein sequence ID" value="MBW7455637.1"/>
    <property type="molecule type" value="Genomic_DNA"/>
</dbReference>
<keyword evidence="3" id="KW-1185">Reference proteome</keyword>
<gene>
    <name evidence="2" type="ORF">K0U00_16550</name>
</gene>
<proteinExistence type="predicted"/>
<dbReference type="Pfam" id="PF08533">
    <property type="entry name" value="Glyco_hydro_42C"/>
    <property type="match status" value="1"/>
</dbReference>
<dbReference type="Gene3D" id="2.60.40.1180">
    <property type="entry name" value="Golgi alpha-mannosidase II"/>
    <property type="match status" value="1"/>
</dbReference>
<dbReference type="InterPro" id="IPR013780">
    <property type="entry name" value="Glyco_hydro_b"/>
</dbReference>
<sequence>HPGEAFLRELLLDISSAHGVESLSLDAPLGVEITVREQDGIRYWFVLNHNAAPAEIDMGTANREPWFDLIGQRSLSDGRIALEGYGVAVLRQPDMM</sequence>
<accession>A0ABS7C412</accession>
<feature type="domain" description="Beta-galactosidase C-terminal" evidence="1">
    <location>
        <begin position="30"/>
        <end position="92"/>
    </location>
</feature>
<dbReference type="Proteomes" id="UP001519887">
    <property type="component" value="Unassembled WGS sequence"/>
</dbReference>
<reference evidence="2 3" key="1">
    <citation type="submission" date="2021-07" db="EMBL/GenBank/DDBJ databases">
        <title>Paenibacillus radiodurans sp. nov., isolated from the southeastern edge of Tengger Desert.</title>
        <authorList>
            <person name="Zhang G."/>
        </authorList>
    </citation>
    <scope>NUCLEOTIDE SEQUENCE [LARGE SCALE GENOMIC DNA]</scope>
    <source>
        <strain evidence="2 3">CCM 7311</strain>
    </source>
</reference>
<dbReference type="InterPro" id="IPR013739">
    <property type="entry name" value="Beta_galactosidase_C"/>
</dbReference>
<comment type="caution">
    <text evidence="2">The sequence shown here is derived from an EMBL/GenBank/DDBJ whole genome shotgun (WGS) entry which is preliminary data.</text>
</comment>
<organism evidence="2 3">
    <name type="scientific">Paenibacillus sepulcri</name>
    <dbReference type="NCBI Taxonomy" id="359917"/>
    <lineage>
        <taxon>Bacteria</taxon>
        <taxon>Bacillati</taxon>
        <taxon>Bacillota</taxon>
        <taxon>Bacilli</taxon>
        <taxon>Bacillales</taxon>
        <taxon>Paenibacillaceae</taxon>
        <taxon>Paenibacillus</taxon>
    </lineage>
</organism>